<evidence type="ECO:0000256" key="1">
    <source>
        <dbReference type="SAM" id="Phobius"/>
    </source>
</evidence>
<proteinExistence type="predicted"/>
<feature type="non-terminal residue" evidence="2">
    <location>
        <position position="209"/>
    </location>
</feature>
<dbReference type="EMBL" id="BKCJ010161679">
    <property type="protein sequence ID" value="GEY22984.1"/>
    <property type="molecule type" value="Genomic_DNA"/>
</dbReference>
<name>A0A699HFU6_TANCI</name>
<keyword evidence="1" id="KW-0812">Transmembrane</keyword>
<reference evidence="2" key="1">
    <citation type="journal article" date="2019" name="Sci. Rep.">
        <title>Draft genome of Tanacetum cinerariifolium, the natural source of mosquito coil.</title>
        <authorList>
            <person name="Yamashiro T."/>
            <person name="Shiraishi A."/>
            <person name="Satake H."/>
            <person name="Nakayama K."/>
        </authorList>
    </citation>
    <scope>NUCLEOTIDE SEQUENCE</scope>
</reference>
<protein>
    <recommendedName>
        <fullName evidence="3">RNA-directed DNA polymerase, eukaryota, reverse transcriptase zinc-binding domain protein</fullName>
    </recommendedName>
</protein>
<dbReference type="AlphaFoldDB" id="A0A699HFU6"/>
<evidence type="ECO:0000313" key="2">
    <source>
        <dbReference type="EMBL" id="GEY22984.1"/>
    </source>
</evidence>
<accession>A0A699HFU6</accession>
<feature type="transmembrane region" description="Helical" evidence="1">
    <location>
        <begin position="52"/>
        <end position="72"/>
    </location>
</feature>
<keyword evidence="1" id="KW-1133">Transmembrane helix</keyword>
<gene>
    <name evidence="2" type="ORF">Tci_394958</name>
</gene>
<sequence length="209" mass="23900">MDDITVRFIEDIDPNFKSSFVRNVACGDNTSFWHDPWCMNHMVLMKAFPRIGGIRLVVELLMIFHLLSLLLVTHPCPPSGCDKWFWTYDFLDLFKARSLSKIIQNKSLNTHGLGIHQIMEFNDSKKVDEEVNHALLAFSHVLLVWSWWSLAPSVSFSSFSIGDVACGNLTISGDSAIAKILYGVFQIGIWVLWNWRNRVVNALLDKIDK</sequence>
<comment type="caution">
    <text evidence="2">The sequence shown here is derived from an EMBL/GenBank/DDBJ whole genome shotgun (WGS) entry which is preliminary data.</text>
</comment>
<evidence type="ECO:0008006" key="3">
    <source>
        <dbReference type="Google" id="ProtNLM"/>
    </source>
</evidence>
<organism evidence="2">
    <name type="scientific">Tanacetum cinerariifolium</name>
    <name type="common">Dalmatian daisy</name>
    <name type="synonym">Chrysanthemum cinerariifolium</name>
    <dbReference type="NCBI Taxonomy" id="118510"/>
    <lineage>
        <taxon>Eukaryota</taxon>
        <taxon>Viridiplantae</taxon>
        <taxon>Streptophyta</taxon>
        <taxon>Embryophyta</taxon>
        <taxon>Tracheophyta</taxon>
        <taxon>Spermatophyta</taxon>
        <taxon>Magnoliopsida</taxon>
        <taxon>eudicotyledons</taxon>
        <taxon>Gunneridae</taxon>
        <taxon>Pentapetalae</taxon>
        <taxon>asterids</taxon>
        <taxon>campanulids</taxon>
        <taxon>Asterales</taxon>
        <taxon>Asteraceae</taxon>
        <taxon>Asteroideae</taxon>
        <taxon>Anthemideae</taxon>
        <taxon>Anthemidinae</taxon>
        <taxon>Tanacetum</taxon>
    </lineage>
</organism>
<keyword evidence="1" id="KW-0472">Membrane</keyword>